<keyword evidence="2" id="KW-1185">Reference proteome</keyword>
<reference evidence="2" key="1">
    <citation type="submission" date="2015-06" db="EMBL/GenBank/DDBJ databases">
        <title>Complete genome sequence and metabolic analysis of phthalate degradation pathway in Gordonia sp. QH-11.</title>
        <authorList>
            <person name="Jin D."/>
            <person name="Kong X."/>
            <person name="Bai Z."/>
        </authorList>
    </citation>
    <scope>NUCLEOTIDE SEQUENCE [LARGE SCALE GENOMIC DNA]</scope>
    <source>
        <strain evidence="2">QH-11</strain>
    </source>
</reference>
<dbReference type="EMBL" id="CP011853">
    <property type="protein sequence ID" value="ALG86886.1"/>
    <property type="molecule type" value="Genomic_DNA"/>
</dbReference>
<reference evidence="1 2" key="2">
    <citation type="journal article" date="2017" name="Int. J. Syst. Evol. Microbiol.">
        <title>Gordonia phthalatica sp. nov., a di-n-butyl phthalate-degrading bacterium isolated from activated sludge.</title>
        <authorList>
            <person name="Jin D."/>
            <person name="Kong X."/>
            <person name="Jia M."/>
            <person name="Yu X."/>
            <person name="Wang X."/>
            <person name="Zhuang X."/>
            <person name="Deng Y."/>
            <person name="Bai Z."/>
        </authorList>
    </citation>
    <scope>NUCLEOTIDE SEQUENCE [LARGE SCALE GENOMIC DNA]</scope>
    <source>
        <strain evidence="1 2">QH-11</strain>
    </source>
</reference>
<dbReference type="Proteomes" id="UP000063789">
    <property type="component" value="Chromosome"/>
</dbReference>
<proteinExistence type="predicted"/>
<evidence type="ECO:0000313" key="2">
    <source>
        <dbReference type="Proteomes" id="UP000063789"/>
    </source>
</evidence>
<evidence type="ECO:0000313" key="1">
    <source>
        <dbReference type="EMBL" id="ALG86886.1"/>
    </source>
</evidence>
<evidence type="ECO:0008006" key="3">
    <source>
        <dbReference type="Google" id="ProtNLM"/>
    </source>
</evidence>
<dbReference type="STRING" id="1136941.ACH46_13415"/>
<dbReference type="PATRIC" id="fig|1136941.3.peg.2729"/>
<sequence>MSEKKPSTAVATDFGVLDTAIRQASKVAESAVGKLRKQYPDASDEVLIRRLETLFITTVTSTGTATGAAAAVPGVGTVAALAAAAGDGSYFLVAATSHVLAVANVNGIHIENYERQRALVLMVLAGGSVAGGVGKAAGRTGAHLGSKAAKAVPIETIRQINRVLGPQFVTRYGTQRGIIVLGRAAPFGIGAAIGGGGNFLLAKGIVKATRRVFKESEDE</sequence>
<dbReference type="AlphaFoldDB" id="A0A0N9NEL3"/>
<name>A0A0N9NEL3_9ACTN</name>
<accession>A0A0N9NEL3</accession>
<dbReference type="OrthoDB" id="4422408at2"/>
<gene>
    <name evidence="1" type="ORF">ACH46_13415</name>
</gene>
<protein>
    <recommendedName>
        <fullName evidence="3">EcsC family protein</fullName>
    </recommendedName>
</protein>
<organism evidence="1 2">
    <name type="scientific">Gordonia phthalatica</name>
    <dbReference type="NCBI Taxonomy" id="1136941"/>
    <lineage>
        <taxon>Bacteria</taxon>
        <taxon>Bacillati</taxon>
        <taxon>Actinomycetota</taxon>
        <taxon>Actinomycetes</taxon>
        <taxon>Mycobacteriales</taxon>
        <taxon>Gordoniaceae</taxon>
        <taxon>Gordonia</taxon>
    </lineage>
</organism>
<dbReference type="KEGG" id="goq:ACH46_13415"/>
<dbReference type="RefSeq" id="WP_062395405.1">
    <property type="nucleotide sequence ID" value="NZ_CP011853.1"/>
</dbReference>